<proteinExistence type="predicted"/>
<evidence type="ECO:0000313" key="2">
    <source>
        <dbReference type="Proteomes" id="UP000642094"/>
    </source>
</evidence>
<organism evidence="1 2">
    <name type="scientific">Pseudanabaena mucicola FACHB-723</name>
    <dbReference type="NCBI Taxonomy" id="2692860"/>
    <lineage>
        <taxon>Bacteria</taxon>
        <taxon>Bacillati</taxon>
        <taxon>Cyanobacteriota</taxon>
        <taxon>Cyanophyceae</taxon>
        <taxon>Pseudanabaenales</taxon>
        <taxon>Pseudanabaenaceae</taxon>
        <taxon>Pseudanabaena</taxon>
    </lineage>
</organism>
<dbReference type="SUPFAM" id="SSF54447">
    <property type="entry name" value="ssDNA-binding transcriptional regulator domain"/>
    <property type="match status" value="1"/>
</dbReference>
<reference evidence="1 2" key="1">
    <citation type="journal article" date="2020" name="ISME J.">
        <title>Comparative genomics reveals insights into cyanobacterial evolution and habitat adaptation.</title>
        <authorList>
            <person name="Chen M.Y."/>
            <person name="Teng W.K."/>
            <person name="Zhao L."/>
            <person name="Hu C.X."/>
            <person name="Zhou Y.K."/>
            <person name="Han B.P."/>
            <person name="Song L.R."/>
            <person name="Shu W.S."/>
        </authorList>
    </citation>
    <scope>NUCLEOTIDE SEQUENCE [LARGE SCALE GENOMIC DNA]</scope>
    <source>
        <strain evidence="1 2">FACHB-723</strain>
    </source>
</reference>
<dbReference type="InterPro" id="IPR014947">
    <property type="entry name" value="DUF1818"/>
</dbReference>
<dbReference type="EMBL" id="JACJQB010000001">
    <property type="protein sequence ID" value="MBD2186767.1"/>
    <property type="molecule type" value="Genomic_DNA"/>
</dbReference>
<name>A0ABR7ZSQ7_9CYAN</name>
<accession>A0ABR7ZSQ7</accession>
<dbReference type="Gene3D" id="2.30.31.10">
    <property type="entry name" value="Transcriptional Coactivator Pc4, Chain A"/>
    <property type="match status" value="1"/>
</dbReference>
<comment type="caution">
    <text evidence="1">The sequence shown here is derived from an EMBL/GenBank/DDBJ whole genome shotgun (WGS) entry which is preliminary data.</text>
</comment>
<dbReference type="InterPro" id="IPR009044">
    <property type="entry name" value="ssDNA-bd_transcriptional_reg"/>
</dbReference>
<evidence type="ECO:0000313" key="1">
    <source>
        <dbReference type="EMBL" id="MBD2186767.1"/>
    </source>
</evidence>
<keyword evidence="2" id="KW-1185">Reference proteome</keyword>
<dbReference type="Pfam" id="PF08848">
    <property type="entry name" value="DUF1818"/>
    <property type="match status" value="1"/>
</dbReference>
<sequence>MLNFITQESKQLLRGDDWRIGWRSDVELYKGLVGTDSWAIELTEGEFKDFCRLARQLAETMQLMAAELSDCEKISCTLETEDISLEANGYPHAFTLHLQLLAGRCCEGFWDAEAVPFLLTAIANLTDIQIT</sequence>
<protein>
    <submittedName>
        <fullName evidence="1">DUF1818 family protein</fullName>
    </submittedName>
</protein>
<gene>
    <name evidence="1" type="ORF">H6F41_01245</name>
</gene>
<dbReference type="RefSeq" id="WP_190401638.1">
    <property type="nucleotide sequence ID" value="NZ_JACJQB010000001.1"/>
</dbReference>
<dbReference type="Proteomes" id="UP000642094">
    <property type="component" value="Unassembled WGS sequence"/>
</dbReference>